<gene>
    <name evidence="2" type="ORF">SK128_011301</name>
</gene>
<name>A0AAN8XCR2_HALRR</name>
<dbReference type="AlphaFoldDB" id="A0AAN8XCR2"/>
<comment type="caution">
    <text evidence="2">The sequence shown here is derived from an EMBL/GenBank/DDBJ whole genome shotgun (WGS) entry which is preliminary data.</text>
</comment>
<evidence type="ECO:0000313" key="3">
    <source>
        <dbReference type="Proteomes" id="UP001381693"/>
    </source>
</evidence>
<sequence length="257" mass="29560">MLIANTVFKEKAVHKYTWVGVDNGRVVDKALMGYVVVNRRAIGRVLDVNILRGPSGGITDHYMVESRVKVGEKWRKGEAREEERVRLNISHARHPILRRLTLVIFCLVILVLIFSKWNDTWNSVYNIQIFRRVTSEGRIVQNVTRGNIRSNNNISNNKQHVSGTRENKTIIANKAGLVHIPNRPKINSYNKSQIVLHKVVLPLSSHNAKPSTKALRNYPRIVILWTTWRSGSTFLGQLLASALDETFYRCEFYIYEI</sequence>
<protein>
    <submittedName>
        <fullName evidence="2">Uncharacterized protein</fullName>
    </submittedName>
</protein>
<feature type="transmembrane region" description="Helical" evidence="1">
    <location>
        <begin position="96"/>
        <end position="117"/>
    </location>
</feature>
<keyword evidence="1" id="KW-0472">Membrane</keyword>
<accession>A0AAN8XCR2</accession>
<keyword evidence="3" id="KW-1185">Reference proteome</keyword>
<proteinExistence type="predicted"/>
<evidence type="ECO:0000313" key="2">
    <source>
        <dbReference type="EMBL" id="KAK7080957.1"/>
    </source>
</evidence>
<evidence type="ECO:0000256" key="1">
    <source>
        <dbReference type="SAM" id="Phobius"/>
    </source>
</evidence>
<dbReference type="EMBL" id="JAXCGZ010005738">
    <property type="protein sequence ID" value="KAK7080957.1"/>
    <property type="molecule type" value="Genomic_DNA"/>
</dbReference>
<keyword evidence="1" id="KW-0812">Transmembrane</keyword>
<reference evidence="2 3" key="1">
    <citation type="submission" date="2023-11" db="EMBL/GenBank/DDBJ databases">
        <title>Halocaridina rubra genome assembly.</title>
        <authorList>
            <person name="Smith C."/>
        </authorList>
    </citation>
    <scope>NUCLEOTIDE SEQUENCE [LARGE SCALE GENOMIC DNA]</scope>
    <source>
        <strain evidence="2">EP-1</strain>
        <tissue evidence="2">Whole</tissue>
    </source>
</reference>
<keyword evidence="1" id="KW-1133">Transmembrane helix</keyword>
<organism evidence="2 3">
    <name type="scientific">Halocaridina rubra</name>
    <name type="common">Hawaiian red shrimp</name>
    <dbReference type="NCBI Taxonomy" id="373956"/>
    <lineage>
        <taxon>Eukaryota</taxon>
        <taxon>Metazoa</taxon>
        <taxon>Ecdysozoa</taxon>
        <taxon>Arthropoda</taxon>
        <taxon>Crustacea</taxon>
        <taxon>Multicrustacea</taxon>
        <taxon>Malacostraca</taxon>
        <taxon>Eumalacostraca</taxon>
        <taxon>Eucarida</taxon>
        <taxon>Decapoda</taxon>
        <taxon>Pleocyemata</taxon>
        <taxon>Caridea</taxon>
        <taxon>Atyoidea</taxon>
        <taxon>Atyidae</taxon>
        <taxon>Halocaridina</taxon>
    </lineage>
</organism>
<dbReference type="Proteomes" id="UP001381693">
    <property type="component" value="Unassembled WGS sequence"/>
</dbReference>